<dbReference type="EMBL" id="JBHSMC010000001">
    <property type="protein sequence ID" value="MFC5463554.1"/>
    <property type="molecule type" value="Genomic_DNA"/>
</dbReference>
<dbReference type="Pfam" id="PF06030">
    <property type="entry name" value="WxLIP_PGBD"/>
    <property type="match status" value="1"/>
</dbReference>
<organism evidence="4 5">
    <name type="scientific">Lederbergia graminis</name>
    <dbReference type="NCBI Taxonomy" id="735518"/>
    <lineage>
        <taxon>Bacteria</taxon>
        <taxon>Bacillati</taxon>
        <taxon>Bacillota</taxon>
        <taxon>Bacilli</taxon>
        <taxon>Bacillales</taxon>
        <taxon>Bacillaceae</taxon>
        <taxon>Lederbergia</taxon>
    </lineage>
</organism>
<evidence type="ECO:0000313" key="5">
    <source>
        <dbReference type="Proteomes" id="UP001596147"/>
    </source>
</evidence>
<keyword evidence="1" id="KW-0472">Membrane</keyword>
<evidence type="ECO:0000256" key="1">
    <source>
        <dbReference type="SAM" id="Phobius"/>
    </source>
</evidence>
<dbReference type="InterPro" id="IPR021759">
    <property type="entry name" value="WxLIP_HBD"/>
</dbReference>
<keyword evidence="1" id="KW-1133">Transmembrane helix</keyword>
<keyword evidence="1" id="KW-0812">Transmembrane</keyword>
<feature type="domain" description="WxL Interacting Protein peptidoglycan binding" evidence="2">
    <location>
        <begin position="34"/>
        <end position="152"/>
    </location>
</feature>
<evidence type="ECO:0000313" key="4">
    <source>
        <dbReference type="EMBL" id="MFC5463554.1"/>
    </source>
</evidence>
<dbReference type="InterPro" id="IPR010317">
    <property type="entry name" value="WxLIP_PGBD"/>
</dbReference>
<comment type="caution">
    <text evidence="4">The sequence shown here is derived from an EMBL/GenBank/DDBJ whole genome shotgun (WGS) entry which is preliminary data.</text>
</comment>
<proteinExistence type="predicted"/>
<name>A0ABW0LCW8_9BACI</name>
<evidence type="ECO:0000259" key="2">
    <source>
        <dbReference type="Pfam" id="PF06030"/>
    </source>
</evidence>
<sequence>MKFFYSLFVTLVTVFFLIPSLLVNADENIAPIIVEPIYPDNQIKSTKGYFDLIVDEKSSQSLNVRIKNNQNKTLIVYIEAANAYTNPKGGIMYEAEMSSPHTSLLSDAIQLKDYITVTDSVIIPPYSQTVVPLTLQVPETNAATILGGVRFKTINEDAKKDKVQNNETANFILKTESVHAIAIQLSLPNETKPDFTFGSASFSPENKGEILLEMINNAHYIQKDINGTYIVSDERENTLFSGEFQSIKMAPKSKINFPISWNHSVMEDGMYTLEIKVNINGIEVLDSKTFSIKQKDVQEYIEKNGAINPNVKVTEKTALPVWIWLIAGFLFGLIMYLIGRRKNTT</sequence>
<protein>
    <submittedName>
        <fullName evidence="4">WxL protein peptidoglycan domain-containing protein</fullName>
    </submittedName>
</protein>
<dbReference type="Pfam" id="PF11797">
    <property type="entry name" value="WxLIP_HBD"/>
    <property type="match status" value="1"/>
</dbReference>
<keyword evidence="5" id="KW-1185">Reference proteome</keyword>
<dbReference type="Proteomes" id="UP001596147">
    <property type="component" value="Unassembled WGS sequence"/>
</dbReference>
<feature type="domain" description="WxL Interacting Protein host binding" evidence="3">
    <location>
        <begin position="174"/>
        <end position="300"/>
    </location>
</feature>
<dbReference type="RefSeq" id="WP_382347188.1">
    <property type="nucleotide sequence ID" value="NZ_JBHSMC010000001.1"/>
</dbReference>
<gene>
    <name evidence="4" type="ORF">ACFPM4_02170</name>
</gene>
<feature type="transmembrane region" description="Helical" evidence="1">
    <location>
        <begin position="321"/>
        <end position="339"/>
    </location>
</feature>
<evidence type="ECO:0000259" key="3">
    <source>
        <dbReference type="Pfam" id="PF11797"/>
    </source>
</evidence>
<accession>A0ABW0LCW8</accession>
<reference evidence="5" key="1">
    <citation type="journal article" date="2019" name="Int. J. Syst. Evol. Microbiol.">
        <title>The Global Catalogue of Microorganisms (GCM) 10K type strain sequencing project: providing services to taxonomists for standard genome sequencing and annotation.</title>
        <authorList>
            <consortium name="The Broad Institute Genomics Platform"/>
            <consortium name="The Broad Institute Genome Sequencing Center for Infectious Disease"/>
            <person name="Wu L."/>
            <person name="Ma J."/>
        </authorList>
    </citation>
    <scope>NUCLEOTIDE SEQUENCE [LARGE SCALE GENOMIC DNA]</scope>
    <source>
        <strain evidence="5">CGMCC 1.12237</strain>
    </source>
</reference>